<dbReference type="Proteomes" id="UP000681414">
    <property type="component" value="Unassembled WGS sequence"/>
</dbReference>
<dbReference type="AlphaFoldDB" id="A0A942TAJ6"/>
<name>A0A942TAJ6_9BACI</name>
<sequence>MVLEELTMGKVPELWSRKYESKRLKFENEGQFDKAKKVQRAAVCDYMNKLNKIVSYIQKTSLVDSEETRTSILSDLEETRHRWRENKIHD</sequence>
<dbReference type="RefSeq" id="WP_213123459.1">
    <property type="nucleotide sequence ID" value="NZ_JAGYPG010000001.1"/>
</dbReference>
<dbReference type="EMBL" id="JAGYPG010000001">
    <property type="protein sequence ID" value="MBS4194261.1"/>
    <property type="molecule type" value="Genomic_DNA"/>
</dbReference>
<keyword evidence="2" id="KW-1185">Reference proteome</keyword>
<evidence type="ECO:0000313" key="1">
    <source>
        <dbReference type="EMBL" id="MBS4194261.1"/>
    </source>
</evidence>
<organism evidence="1 2">
    <name type="scientific">Lederbergia citri</name>
    <dbReference type="NCBI Taxonomy" id="2833580"/>
    <lineage>
        <taxon>Bacteria</taxon>
        <taxon>Bacillati</taxon>
        <taxon>Bacillota</taxon>
        <taxon>Bacilli</taxon>
        <taxon>Bacillales</taxon>
        <taxon>Bacillaceae</taxon>
        <taxon>Lederbergia</taxon>
    </lineage>
</organism>
<accession>A0A942TAJ6</accession>
<comment type="caution">
    <text evidence="1">The sequence shown here is derived from an EMBL/GenBank/DDBJ whole genome shotgun (WGS) entry which is preliminary data.</text>
</comment>
<evidence type="ECO:0000313" key="2">
    <source>
        <dbReference type="Proteomes" id="UP000681414"/>
    </source>
</evidence>
<protein>
    <submittedName>
        <fullName evidence="1">Uncharacterized protein</fullName>
    </submittedName>
</protein>
<reference evidence="1 2" key="1">
    <citation type="submission" date="2021-05" db="EMBL/GenBank/DDBJ databases">
        <title>Novel Bacillus species.</title>
        <authorList>
            <person name="Liu G."/>
        </authorList>
    </citation>
    <scope>NUCLEOTIDE SEQUENCE [LARGE SCALE GENOMIC DNA]</scope>
    <source>
        <strain evidence="2">FJAT-49780</strain>
    </source>
</reference>
<gene>
    <name evidence="1" type="ORF">KHA97_04115</name>
</gene>
<proteinExistence type="predicted"/>